<proteinExistence type="predicted"/>
<keyword evidence="2" id="KW-1185">Reference proteome</keyword>
<protein>
    <recommendedName>
        <fullName evidence="3">39S ribosomal protein L55, mitochondrial</fullName>
    </recommendedName>
</protein>
<gene>
    <name evidence="1" type="ORF">PVAND_000278</name>
</gene>
<accession>A0A9J6BKV4</accession>
<dbReference type="Proteomes" id="UP001107558">
    <property type="component" value="Chromosome 3"/>
</dbReference>
<dbReference type="PANTHER" id="PTHR34095">
    <property type="entry name" value="39S RIBOSOMAL PROTEIN L55, MITOCHONDRIAL"/>
    <property type="match status" value="1"/>
</dbReference>
<reference evidence="1" key="1">
    <citation type="submission" date="2021-03" db="EMBL/GenBank/DDBJ databases">
        <title>Chromosome level genome of the anhydrobiotic midge Polypedilum vanderplanki.</title>
        <authorList>
            <person name="Yoshida Y."/>
            <person name="Kikawada T."/>
            <person name="Gusev O."/>
        </authorList>
    </citation>
    <scope>NUCLEOTIDE SEQUENCE</scope>
    <source>
        <strain evidence="1">NIAS01</strain>
        <tissue evidence="1">Whole body or cell culture</tissue>
    </source>
</reference>
<dbReference type="Gene3D" id="6.20.130.20">
    <property type="entry name" value="Mitochondrial ribosomal protein L55"/>
    <property type="match status" value="1"/>
</dbReference>
<dbReference type="PANTHER" id="PTHR34095:SF1">
    <property type="entry name" value="LARGE RIBOSOMAL SUBUNIT PROTEIN ML55"/>
    <property type="match status" value="1"/>
</dbReference>
<dbReference type="Pfam" id="PF09776">
    <property type="entry name" value="Mitoc_L55"/>
    <property type="match status" value="1"/>
</dbReference>
<evidence type="ECO:0000313" key="1">
    <source>
        <dbReference type="EMBL" id="KAG5669990.1"/>
    </source>
</evidence>
<dbReference type="InterPro" id="IPR044884">
    <property type="entry name" value="Ribosomal_mL55_sf"/>
</dbReference>
<dbReference type="GO" id="GO:0005762">
    <property type="term" value="C:mitochondrial large ribosomal subunit"/>
    <property type="evidence" value="ECO:0007669"/>
    <property type="project" value="InterPro"/>
</dbReference>
<organism evidence="1 2">
    <name type="scientific">Polypedilum vanderplanki</name>
    <name type="common">Sleeping chironomid midge</name>
    <dbReference type="NCBI Taxonomy" id="319348"/>
    <lineage>
        <taxon>Eukaryota</taxon>
        <taxon>Metazoa</taxon>
        <taxon>Ecdysozoa</taxon>
        <taxon>Arthropoda</taxon>
        <taxon>Hexapoda</taxon>
        <taxon>Insecta</taxon>
        <taxon>Pterygota</taxon>
        <taxon>Neoptera</taxon>
        <taxon>Endopterygota</taxon>
        <taxon>Diptera</taxon>
        <taxon>Nematocera</taxon>
        <taxon>Chironomoidea</taxon>
        <taxon>Chironomidae</taxon>
        <taxon>Chironominae</taxon>
        <taxon>Polypedilum</taxon>
        <taxon>Polypedilum</taxon>
    </lineage>
</organism>
<dbReference type="InterPro" id="IPR018615">
    <property type="entry name" value="Ribosomal_mL55"/>
</dbReference>
<dbReference type="GO" id="GO:0003735">
    <property type="term" value="F:structural constituent of ribosome"/>
    <property type="evidence" value="ECO:0007669"/>
    <property type="project" value="InterPro"/>
</dbReference>
<dbReference type="OrthoDB" id="9986315at2759"/>
<evidence type="ECO:0008006" key="3">
    <source>
        <dbReference type="Google" id="ProtNLM"/>
    </source>
</evidence>
<dbReference type="AlphaFoldDB" id="A0A9J6BKV4"/>
<dbReference type="EMBL" id="JADBJN010000003">
    <property type="protein sequence ID" value="KAG5669990.1"/>
    <property type="molecule type" value="Genomic_DNA"/>
</dbReference>
<dbReference type="GO" id="GO:0006412">
    <property type="term" value="P:translation"/>
    <property type="evidence" value="ECO:0007669"/>
    <property type="project" value="TreeGrafter"/>
</dbReference>
<sequence length="115" mass="13390">MNFVKLNNFLKSLQIFNVTTRNVSSSTAAITKLHRAVYARTYPTLVVNPDGSTFTIRYHEPRAIIKLPFDLSTLTEAERKARLEKRKPKSKVRIEEEVDDKFSANKYLKFIKKKK</sequence>
<comment type="caution">
    <text evidence="1">The sequence shown here is derived from an EMBL/GenBank/DDBJ whole genome shotgun (WGS) entry which is preliminary data.</text>
</comment>
<evidence type="ECO:0000313" key="2">
    <source>
        <dbReference type="Proteomes" id="UP001107558"/>
    </source>
</evidence>
<name>A0A9J6BKV4_POLVA</name>